<evidence type="ECO:0000256" key="3">
    <source>
        <dbReference type="ARBA" id="ARBA00022490"/>
    </source>
</evidence>
<dbReference type="FunFam" id="3.30.1360.40:FF:000001">
    <property type="entry name" value="Ribosome-recycling factor"/>
    <property type="match status" value="1"/>
</dbReference>
<protein>
    <recommendedName>
        <fullName evidence="6">Ribosome recycling factor domain-containing protein</fullName>
    </recommendedName>
</protein>
<gene>
    <name evidence="7" type="ORF">METZ01_LOCUS14167</name>
</gene>
<dbReference type="FunFam" id="1.10.132.20:FF:000001">
    <property type="entry name" value="Ribosome-recycling factor"/>
    <property type="match status" value="1"/>
</dbReference>
<accession>A0A381P6Q8</accession>
<evidence type="ECO:0000256" key="5">
    <source>
        <dbReference type="SAM" id="Coils"/>
    </source>
</evidence>
<dbReference type="PANTHER" id="PTHR20982">
    <property type="entry name" value="RIBOSOME RECYCLING FACTOR"/>
    <property type="match status" value="1"/>
</dbReference>
<dbReference type="GO" id="GO:0043023">
    <property type="term" value="F:ribosomal large subunit binding"/>
    <property type="evidence" value="ECO:0007669"/>
    <property type="project" value="TreeGrafter"/>
</dbReference>
<dbReference type="PANTHER" id="PTHR20982:SF3">
    <property type="entry name" value="MITOCHONDRIAL RIBOSOME RECYCLING FACTOR PSEUDO 1"/>
    <property type="match status" value="1"/>
</dbReference>
<name>A0A381P6Q8_9ZZZZ</name>
<proteinExistence type="inferred from homology"/>
<feature type="domain" description="Ribosome recycling factor" evidence="6">
    <location>
        <begin position="22"/>
        <end position="183"/>
    </location>
</feature>
<dbReference type="EMBL" id="UINC01000795">
    <property type="protein sequence ID" value="SUZ61313.1"/>
    <property type="molecule type" value="Genomic_DNA"/>
</dbReference>
<dbReference type="Gene3D" id="3.30.1360.40">
    <property type="match status" value="1"/>
</dbReference>
<dbReference type="CDD" id="cd00520">
    <property type="entry name" value="RRF"/>
    <property type="match status" value="1"/>
</dbReference>
<dbReference type="HAMAP" id="MF_00040">
    <property type="entry name" value="RRF"/>
    <property type="match status" value="1"/>
</dbReference>
<dbReference type="Pfam" id="PF01765">
    <property type="entry name" value="RRF"/>
    <property type="match status" value="1"/>
</dbReference>
<evidence type="ECO:0000256" key="4">
    <source>
        <dbReference type="ARBA" id="ARBA00022917"/>
    </source>
</evidence>
<dbReference type="GO" id="GO:0002184">
    <property type="term" value="P:cytoplasmic translational termination"/>
    <property type="evidence" value="ECO:0007669"/>
    <property type="project" value="TreeGrafter"/>
</dbReference>
<sequence>MLQEIVEDTKVGMEKSLHSLDAAFKRIRTGRASPALLDDIRVDYYDTLTPLTQLANISVEDAKTIAVIPWEKAVVQDIEKAIMESELGLNPATSGDTIRVILPDLTEETRKEFIKKARSEAENAKVSLRNVRREGNSQLKEFLKEKEISEDEERQGEEEIQKLTDLFVGKVNEALSAKEKDLLDF</sequence>
<feature type="coiled-coil region" evidence="5">
    <location>
        <begin position="114"/>
        <end position="166"/>
    </location>
</feature>
<keyword evidence="5" id="KW-0175">Coiled coil</keyword>
<keyword evidence="3" id="KW-0963">Cytoplasm</keyword>
<dbReference type="Gene3D" id="1.10.132.20">
    <property type="entry name" value="Ribosome-recycling factor"/>
    <property type="match status" value="1"/>
</dbReference>
<comment type="similarity">
    <text evidence="2">Belongs to the RRF family.</text>
</comment>
<dbReference type="InterPro" id="IPR023584">
    <property type="entry name" value="Ribosome_recyc_fac_dom"/>
</dbReference>
<dbReference type="InterPro" id="IPR036191">
    <property type="entry name" value="RRF_sf"/>
</dbReference>
<dbReference type="AlphaFoldDB" id="A0A381P6Q8"/>
<keyword evidence="4" id="KW-0648">Protein biosynthesis</keyword>
<reference evidence="7" key="1">
    <citation type="submission" date="2018-05" db="EMBL/GenBank/DDBJ databases">
        <authorList>
            <person name="Lanie J.A."/>
            <person name="Ng W.-L."/>
            <person name="Kazmierczak K.M."/>
            <person name="Andrzejewski T.M."/>
            <person name="Davidsen T.M."/>
            <person name="Wayne K.J."/>
            <person name="Tettelin H."/>
            <person name="Glass J.I."/>
            <person name="Rusch D."/>
            <person name="Podicherti R."/>
            <person name="Tsui H.-C.T."/>
            <person name="Winkler M.E."/>
        </authorList>
    </citation>
    <scope>NUCLEOTIDE SEQUENCE</scope>
</reference>
<dbReference type="GO" id="GO:0005829">
    <property type="term" value="C:cytosol"/>
    <property type="evidence" value="ECO:0007669"/>
    <property type="project" value="GOC"/>
</dbReference>
<dbReference type="InterPro" id="IPR002661">
    <property type="entry name" value="Ribosome_recyc_fac"/>
</dbReference>
<evidence type="ECO:0000256" key="1">
    <source>
        <dbReference type="ARBA" id="ARBA00004496"/>
    </source>
</evidence>
<evidence type="ECO:0000256" key="2">
    <source>
        <dbReference type="ARBA" id="ARBA00005912"/>
    </source>
</evidence>
<organism evidence="7">
    <name type="scientific">marine metagenome</name>
    <dbReference type="NCBI Taxonomy" id="408172"/>
    <lineage>
        <taxon>unclassified sequences</taxon>
        <taxon>metagenomes</taxon>
        <taxon>ecological metagenomes</taxon>
    </lineage>
</organism>
<dbReference type="SUPFAM" id="SSF55194">
    <property type="entry name" value="Ribosome recycling factor, RRF"/>
    <property type="match status" value="1"/>
</dbReference>
<evidence type="ECO:0000259" key="6">
    <source>
        <dbReference type="Pfam" id="PF01765"/>
    </source>
</evidence>
<dbReference type="NCBIfam" id="TIGR00496">
    <property type="entry name" value="frr"/>
    <property type="match status" value="1"/>
</dbReference>
<evidence type="ECO:0000313" key="7">
    <source>
        <dbReference type="EMBL" id="SUZ61313.1"/>
    </source>
</evidence>
<comment type="subcellular location">
    <subcellularLocation>
        <location evidence="1">Cytoplasm</location>
    </subcellularLocation>
</comment>